<evidence type="ECO:0000313" key="3">
    <source>
        <dbReference type="Proteomes" id="UP001595457"/>
    </source>
</evidence>
<dbReference type="EMBL" id="JBHRSJ010000035">
    <property type="protein sequence ID" value="MFC2974287.1"/>
    <property type="molecule type" value="Genomic_DNA"/>
</dbReference>
<evidence type="ECO:0000313" key="2">
    <source>
        <dbReference type="EMBL" id="MFC2974287.1"/>
    </source>
</evidence>
<name>A0ABV7B0H3_9GAMM</name>
<dbReference type="RefSeq" id="WP_377816383.1">
    <property type="nucleotide sequence ID" value="NZ_JBHRSJ010000035.1"/>
</dbReference>
<evidence type="ECO:0000256" key="1">
    <source>
        <dbReference type="SAM" id="MobiDB-lite"/>
    </source>
</evidence>
<keyword evidence="3" id="KW-1185">Reference proteome</keyword>
<organism evidence="2 3">
    <name type="scientific">Azotobacter bryophylli</name>
    <dbReference type="NCBI Taxonomy" id="1986537"/>
    <lineage>
        <taxon>Bacteria</taxon>
        <taxon>Pseudomonadati</taxon>
        <taxon>Pseudomonadota</taxon>
        <taxon>Gammaproteobacteria</taxon>
        <taxon>Pseudomonadales</taxon>
        <taxon>Pseudomonadaceae</taxon>
        <taxon>Azotobacter</taxon>
    </lineage>
</organism>
<sequence>MGKPQTADRPVREEPTMGYDWDLMERLLQRARDCAGVNFTPRAYAEELAREKEEREGRIPGDMDDMRLRAADYEALLLEGGFIEPRPQALGGTGENFMPTQRGVRLLEMLQQPNGRALLDEQGNNALTPEVFDGLSGTRPVASSGLG</sequence>
<comment type="caution">
    <text evidence="2">The sequence shown here is derived from an EMBL/GenBank/DDBJ whole genome shotgun (WGS) entry which is preliminary data.</text>
</comment>
<feature type="region of interest" description="Disordered" evidence="1">
    <location>
        <begin position="128"/>
        <end position="147"/>
    </location>
</feature>
<proteinExistence type="predicted"/>
<accession>A0ABV7B0H3</accession>
<protein>
    <submittedName>
        <fullName evidence="2">Transcriptional regulator</fullName>
    </submittedName>
</protein>
<reference evidence="3" key="1">
    <citation type="journal article" date="2019" name="Int. J. Syst. Evol. Microbiol.">
        <title>The Global Catalogue of Microorganisms (GCM) 10K type strain sequencing project: providing services to taxonomists for standard genome sequencing and annotation.</title>
        <authorList>
            <consortium name="The Broad Institute Genomics Platform"/>
            <consortium name="The Broad Institute Genome Sequencing Center for Infectious Disease"/>
            <person name="Wu L."/>
            <person name="Ma J."/>
        </authorList>
    </citation>
    <scope>NUCLEOTIDE SEQUENCE [LARGE SCALE GENOMIC DNA]</scope>
    <source>
        <strain evidence="3">KCTC 62195</strain>
    </source>
</reference>
<dbReference type="Proteomes" id="UP001595457">
    <property type="component" value="Unassembled WGS sequence"/>
</dbReference>
<gene>
    <name evidence="2" type="ORF">ACFOJE_19015</name>
</gene>